<proteinExistence type="predicted"/>
<organism evidence="2 3">
    <name type="scientific">Rhodofomes roseus</name>
    <dbReference type="NCBI Taxonomy" id="34475"/>
    <lineage>
        <taxon>Eukaryota</taxon>
        <taxon>Fungi</taxon>
        <taxon>Dikarya</taxon>
        <taxon>Basidiomycota</taxon>
        <taxon>Agaricomycotina</taxon>
        <taxon>Agaricomycetes</taxon>
        <taxon>Polyporales</taxon>
        <taxon>Rhodofomes</taxon>
    </lineage>
</organism>
<dbReference type="EMBL" id="JADCUA010000001">
    <property type="protein sequence ID" value="KAH9843814.1"/>
    <property type="molecule type" value="Genomic_DNA"/>
</dbReference>
<protein>
    <submittedName>
        <fullName evidence="2">Uncharacterized protein</fullName>
    </submittedName>
</protein>
<feature type="region of interest" description="Disordered" evidence="1">
    <location>
        <begin position="77"/>
        <end position="114"/>
    </location>
</feature>
<reference evidence="2 3" key="1">
    <citation type="journal article" date="2021" name="Environ. Microbiol.">
        <title>Gene family expansions and transcriptome signatures uncover fungal adaptations to wood decay.</title>
        <authorList>
            <person name="Hage H."/>
            <person name="Miyauchi S."/>
            <person name="Viragh M."/>
            <person name="Drula E."/>
            <person name="Min B."/>
            <person name="Chaduli D."/>
            <person name="Navarro D."/>
            <person name="Favel A."/>
            <person name="Norest M."/>
            <person name="Lesage-Meessen L."/>
            <person name="Balint B."/>
            <person name="Merenyi Z."/>
            <person name="de Eugenio L."/>
            <person name="Morin E."/>
            <person name="Martinez A.T."/>
            <person name="Baldrian P."/>
            <person name="Stursova M."/>
            <person name="Martinez M.J."/>
            <person name="Novotny C."/>
            <person name="Magnuson J.K."/>
            <person name="Spatafora J.W."/>
            <person name="Maurice S."/>
            <person name="Pangilinan J."/>
            <person name="Andreopoulos W."/>
            <person name="LaButti K."/>
            <person name="Hundley H."/>
            <person name="Na H."/>
            <person name="Kuo A."/>
            <person name="Barry K."/>
            <person name="Lipzen A."/>
            <person name="Henrissat B."/>
            <person name="Riley R."/>
            <person name="Ahrendt S."/>
            <person name="Nagy L.G."/>
            <person name="Grigoriev I.V."/>
            <person name="Martin F."/>
            <person name="Rosso M.N."/>
        </authorList>
    </citation>
    <scope>NUCLEOTIDE SEQUENCE [LARGE SCALE GENOMIC DNA]</scope>
    <source>
        <strain evidence="2 3">CIRM-BRFM 1785</strain>
    </source>
</reference>
<feature type="compositionally biased region" description="Basic and acidic residues" evidence="1">
    <location>
        <begin position="178"/>
        <end position="187"/>
    </location>
</feature>
<dbReference type="GeneID" id="72007554"/>
<gene>
    <name evidence="2" type="ORF">C8Q71DRAFT_852338</name>
</gene>
<dbReference type="Proteomes" id="UP000814176">
    <property type="component" value="Unassembled WGS sequence"/>
</dbReference>
<feature type="compositionally biased region" description="Basic residues" evidence="1">
    <location>
        <begin position="77"/>
        <end position="96"/>
    </location>
</feature>
<evidence type="ECO:0000256" key="1">
    <source>
        <dbReference type="SAM" id="MobiDB-lite"/>
    </source>
</evidence>
<keyword evidence="3" id="KW-1185">Reference proteome</keyword>
<feature type="region of interest" description="Disordered" evidence="1">
    <location>
        <begin position="178"/>
        <end position="213"/>
    </location>
</feature>
<evidence type="ECO:0000313" key="2">
    <source>
        <dbReference type="EMBL" id="KAH9843814.1"/>
    </source>
</evidence>
<feature type="compositionally biased region" description="Basic and acidic residues" evidence="1">
    <location>
        <begin position="302"/>
        <end position="311"/>
    </location>
</feature>
<feature type="region of interest" description="Disordered" evidence="1">
    <location>
        <begin position="302"/>
        <end position="322"/>
    </location>
</feature>
<comment type="caution">
    <text evidence="2">The sequence shown here is derived from an EMBL/GenBank/DDBJ whole genome shotgun (WGS) entry which is preliminary data.</text>
</comment>
<sequence>MPNLNDLSISLVITTLLHMGLPDSFGRGCVHFLSLFVDDTPPPVLYLAYGLSLYLSVFLACHLGRVKLLGYPDARRNARRRRPHRKAQALARHPRHAPGATTEERRPAPQPAFNARDMKLRIKTCASRGEQARRLRAAREGQTMLRCPDYRYWSAFDPCAHIRPVFTIPEHFKPAPEEVSAKPHLDEVSTQPVPEAGSPSPEPEKVSPQPRTIPVPRHKFRIASAPGPHLPSLNSPVYAFTAEFRRARQWEAAKEKRRAELARKANNENAIAQPPVKEVQTFKDVQTVKEVQVVKPVQAVKEVEPAPKPQEETNSLSVLPESESEALTVVPEPESISILPEPVKQASVSPKFKARIEKIKLLKKRAHAVRERQTKTLSLLDPNVRRTKKDEGSPERKRRSALGARFFLDKVVLPVYEPMDVDMHDAEDSMDVDVPDPVDELCVRFAKLF</sequence>
<dbReference type="RefSeq" id="XP_047784624.1">
    <property type="nucleotide sequence ID" value="XM_047926822.1"/>
</dbReference>
<accession>A0ABQ8KWY7</accession>
<evidence type="ECO:0000313" key="3">
    <source>
        <dbReference type="Proteomes" id="UP000814176"/>
    </source>
</evidence>
<name>A0ABQ8KWY7_9APHY</name>